<keyword evidence="4 9" id="KW-0371">Homeobox</keyword>
<evidence type="ECO:0000256" key="5">
    <source>
        <dbReference type="ARBA" id="ARBA00023163"/>
    </source>
</evidence>
<dbReference type="InterPro" id="IPR009057">
    <property type="entry name" value="Homeodomain-like_sf"/>
</dbReference>
<reference evidence="9" key="1">
    <citation type="submission" date="2016-01" db="EMBL/GenBank/DDBJ databases">
        <title>Reference transcriptome for the parasite Schistocephalus solidus: insights into the molecular evolution of parasitism.</title>
        <authorList>
            <person name="Hebert F.O."/>
            <person name="Grambauer S."/>
            <person name="Barber I."/>
            <person name="Landry C.R."/>
            <person name="Aubin-Horth N."/>
        </authorList>
    </citation>
    <scope>NUCLEOTIDE SEQUENCE</scope>
</reference>
<dbReference type="InterPro" id="IPR039350">
    <property type="entry name" value="Prospero_homeodomain"/>
</dbReference>
<evidence type="ECO:0000256" key="4">
    <source>
        <dbReference type="ARBA" id="ARBA00023155"/>
    </source>
</evidence>
<feature type="non-terminal residue" evidence="9">
    <location>
        <position position="1"/>
    </location>
</feature>
<evidence type="ECO:0000313" key="9">
    <source>
        <dbReference type="EMBL" id="JAP54966.1"/>
    </source>
</evidence>
<keyword evidence="6" id="KW-0539">Nucleus</keyword>
<dbReference type="GO" id="GO:0000978">
    <property type="term" value="F:RNA polymerase II cis-regulatory region sequence-specific DNA binding"/>
    <property type="evidence" value="ECO:0007669"/>
    <property type="project" value="TreeGrafter"/>
</dbReference>
<feature type="compositionally biased region" description="Basic and acidic residues" evidence="7">
    <location>
        <begin position="266"/>
        <end position="276"/>
    </location>
</feature>
<evidence type="ECO:0000256" key="6">
    <source>
        <dbReference type="ARBA" id="ARBA00023242"/>
    </source>
</evidence>
<evidence type="ECO:0000259" key="8">
    <source>
        <dbReference type="PROSITE" id="PS51818"/>
    </source>
</evidence>
<dbReference type="PANTHER" id="PTHR12198">
    <property type="entry name" value="HOMEOBOX PROTEIN PROSPERO/PROX-1/CEH-26"/>
    <property type="match status" value="1"/>
</dbReference>
<dbReference type="Gene3D" id="1.10.10.500">
    <property type="entry name" value="Homeo-prospero domain"/>
    <property type="match status" value="1"/>
</dbReference>
<dbReference type="GO" id="GO:0000981">
    <property type="term" value="F:DNA-binding transcription factor activity, RNA polymerase II-specific"/>
    <property type="evidence" value="ECO:0007669"/>
    <property type="project" value="TreeGrafter"/>
</dbReference>
<keyword evidence="2" id="KW-0805">Transcription regulation</keyword>
<dbReference type="GO" id="GO:0048468">
    <property type="term" value="P:cell development"/>
    <property type="evidence" value="ECO:0007669"/>
    <property type="project" value="UniProtKB-ARBA"/>
</dbReference>
<dbReference type="GO" id="GO:0007399">
    <property type="term" value="P:nervous system development"/>
    <property type="evidence" value="ECO:0007669"/>
    <property type="project" value="UniProtKB-ARBA"/>
</dbReference>
<protein>
    <submittedName>
        <fullName evidence="9">Homeobox protein prospero</fullName>
    </submittedName>
</protein>
<dbReference type="AlphaFoldDB" id="A0A0X3Q6K1"/>
<name>A0A0X3Q6K1_SCHSO</name>
<feature type="region of interest" description="Disordered" evidence="7">
    <location>
        <begin position="96"/>
        <end position="115"/>
    </location>
</feature>
<gene>
    <name evidence="9" type="primary">PROS</name>
    <name evidence="9" type="ORF">TR136882</name>
</gene>
<feature type="domain" description="Prospero" evidence="8">
    <location>
        <begin position="373"/>
        <end position="424"/>
    </location>
</feature>
<dbReference type="SUPFAM" id="SSF46689">
    <property type="entry name" value="Homeodomain-like"/>
    <property type="match status" value="1"/>
</dbReference>
<keyword evidence="5" id="KW-0804">Transcription</keyword>
<feature type="region of interest" description="Disordered" evidence="7">
    <location>
        <begin position="265"/>
        <end position="290"/>
    </location>
</feature>
<dbReference type="PANTHER" id="PTHR12198:SF0">
    <property type="entry name" value="HOMEOBOX PROTEIN PROSPERO"/>
    <property type="match status" value="1"/>
</dbReference>
<evidence type="ECO:0000256" key="7">
    <source>
        <dbReference type="SAM" id="MobiDB-lite"/>
    </source>
</evidence>
<dbReference type="EMBL" id="GEEE01008259">
    <property type="protein sequence ID" value="JAP54966.1"/>
    <property type="molecule type" value="Transcribed_RNA"/>
</dbReference>
<evidence type="ECO:0000256" key="3">
    <source>
        <dbReference type="ARBA" id="ARBA00023125"/>
    </source>
</evidence>
<comment type="subcellular location">
    <subcellularLocation>
        <location evidence="1">Nucleus</location>
    </subcellularLocation>
</comment>
<sequence>TELVSGIEKTIHYLSSRMPQHSDVVQPLRSQQLGRSTISSDVENNIPFHPPTGLKLTCSSPKNNDSGFDENLTQTGNCHIQQNYLTDMCLHLTDSDSENRKPQYQKEPVDNRRPEPFNFEAPSAPYGPLHFDLSTPFVVPPPALLLSTPVLQSIQVLSPAGLFWPPLPPQPTSSRWSGLGTTGQPSVTPSVYDVTNGITTTHLTTVAESPQSPIFHSQSEEQKVLSTDLLLNLIASLQKNVREMVRLSLQRAELNPQSTTIVAPDLRQKTPKRGEESGLQGAKRLSSSRNDVSHKNWLRVDWQAEAPLPLETAGRPETEEGERLARMTSRRFDSLSLSGRENRPIDGAKAVKVNIKTKSKTITQADEAYINKGGLLNGIYLRKAKLMFLYARYPTSFNLKSYFPEVSFTRYNTAQLVKWFSNFR</sequence>
<accession>A0A0X3Q6K1</accession>
<evidence type="ECO:0000256" key="2">
    <source>
        <dbReference type="ARBA" id="ARBA00023015"/>
    </source>
</evidence>
<dbReference type="PROSITE" id="PS51818">
    <property type="entry name" value="HOMEO_PROSPERO"/>
    <property type="match status" value="1"/>
</dbReference>
<dbReference type="Pfam" id="PF05044">
    <property type="entry name" value="HPD"/>
    <property type="match status" value="1"/>
</dbReference>
<dbReference type="GO" id="GO:0005634">
    <property type="term" value="C:nucleus"/>
    <property type="evidence" value="ECO:0007669"/>
    <property type="project" value="UniProtKB-SubCell"/>
</dbReference>
<keyword evidence="3 9" id="KW-0238">DNA-binding</keyword>
<dbReference type="InterPro" id="IPR037131">
    <property type="entry name" value="Homeo_prospero_dom_sf"/>
</dbReference>
<proteinExistence type="predicted"/>
<dbReference type="InterPro" id="IPR023082">
    <property type="entry name" value="Homeo_prospero_dom"/>
</dbReference>
<organism evidence="9">
    <name type="scientific">Schistocephalus solidus</name>
    <name type="common">Tapeworm</name>
    <dbReference type="NCBI Taxonomy" id="70667"/>
    <lineage>
        <taxon>Eukaryota</taxon>
        <taxon>Metazoa</taxon>
        <taxon>Spiralia</taxon>
        <taxon>Lophotrochozoa</taxon>
        <taxon>Platyhelminthes</taxon>
        <taxon>Cestoda</taxon>
        <taxon>Eucestoda</taxon>
        <taxon>Diphyllobothriidea</taxon>
        <taxon>Diphyllobothriidae</taxon>
        <taxon>Schistocephalus</taxon>
    </lineage>
</organism>
<evidence type="ECO:0000256" key="1">
    <source>
        <dbReference type="ARBA" id="ARBA00004123"/>
    </source>
</evidence>